<dbReference type="RefSeq" id="WP_128387540.1">
    <property type="nucleotide sequence ID" value="NZ_CP035037.1"/>
</dbReference>
<keyword evidence="2" id="KW-1185">Reference proteome</keyword>
<name>A0ABX5QIF2_9MICO</name>
<dbReference type="EMBL" id="CP035037">
    <property type="protein sequence ID" value="QAB18798.1"/>
    <property type="molecule type" value="Genomic_DNA"/>
</dbReference>
<evidence type="ECO:0000313" key="2">
    <source>
        <dbReference type="Proteomes" id="UP000285768"/>
    </source>
</evidence>
<organism evidence="1 2">
    <name type="scientific">Leucobacter muris</name>
    <dbReference type="NCBI Taxonomy" id="1935379"/>
    <lineage>
        <taxon>Bacteria</taxon>
        <taxon>Bacillati</taxon>
        <taxon>Actinomycetota</taxon>
        <taxon>Actinomycetes</taxon>
        <taxon>Micrococcales</taxon>
        <taxon>Microbacteriaceae</taxon>
        <taxon>Leucobacter</taxon>
    </lineage>
</organism>
<sequence length="304" mass="31379">MTLRQSFPTDSTAGQSVTDTRLTNAALVVRDAAGVPRPGVVFDSPARIVSPTASMAYLVRDLRAVTMRTPGGVEFVANDGAVTVPTTAAPASNSRIDIVYMRARFTANADGSSTPEFGVRQGTPAVNPVDPSLPVGALELARFVVPAGVTSTQAAGVAGVDIAPFTCAAGGTLVVRTAAELDTWAPADGPEAFCLADKATYIRIGGTWRKDGASGVIPAPTTAWTDLGAGLFGRSFNLTIPVQIDPAREFLQIEATETGSGFAFFSVASVTPGTGNTTVACRVMQFGNAARPVTVGWRVTAIRS</sequence>
<evidence type="ECO:0000313" key="1">
    <source>
        <dbReference type="EMBL" id="QAB18798.1"/>
    </source>
</evidence>
<proteinExistence type="predicted"/>
<reference evidence="1 2" key="1">
    <citation type="submission" date="2019-01" db="EMBL/GenBank/DDBJ databases">
        <title>Leucobacter muris sp. nov. isolated from the nose of a laboratory mouse.</title>
        <authorList>
            <person name="Benga L."/>
            <person name="Sproeer C."/>
            <person name="Schumann P."/>
            <person name="Verbarg S."/>
            <person name="Bunk B."/>
            <person name="Engelhardt E."/>
            <person name="Benten P.M."/>
            <person name="Sager M."/>
        </authorList>
    </citation>
    <scope>NUCLEOTIDE SEQUENCE [LARGE SCALE GENOMIC DNA]</scope>
    <source>
        <strain evidence="1 2">DSM 101948</strain>
    </source>
</reference>
<protein>
    <recommendedName>
        <fullName evidence="3">H-type lectin domain-containing protein</fullName>
    </recommendedName>
</protein>
<evidence type="ECO:0008006" key="3">
    <source>
        <dbReference type="Google" id="ProtNLM"/>
    </source>
</evidence>
<gene>
    <name evidence="1" type="ORF">Leucomu_13550</name>
</gene>
<dbReference type="Proteomes" id="UP000285768">
    <property type="component" value="Chromosome"/>
</dbReference>
<accession>A0ABX5QIF2</accession>